<evidence type="ECO:0000313" key="7">
    <source>
        <dbReference type="Proteomes" id="UP000803844"/>
    </source>
</evidence>
<keyword evidence="7" id="KW-1185">Reference proteome</keyword>
<keyword evidence="4" id="KW-0865">Zymogen</keyword>
<keyword evidence="3" id="KW-0645">Protease</keyword>
<keyword evidence="2" id="KW-0053">Apoptosis</keyword>
<gene>
    <name evidence="6" type="ORF">M406DRAFT_262986</name>
</gene>
<dbReference type="SUPFAM" id="SSF52129">
    <property type="entry name" value="Caspase-like"/>
    <property type="match status" value="1"/>
</dbReference>
<keyword evidence="3" id="KW-0788">Thiol protease</keyword>
<dbReference type="Gene3D" id="3.40.50.1460">
    <property type="match status" value="1"/>
</dbReference>
<protein>
    <recommendedName>
        <fullName evidence="5">Peptidase C14 caspase domain-containing protein</fullName>
    </recommendedName>
</protein>
<dbReference type="GeneID" id="63834683"/>
<evidence type="ECO:0000256" key="4">
    <source>
        <dbReference type="ARBA" id="ARBA00023145"/>
    </source>
</evidence>
<dbReference type="PANTHER" id="PTHR48104:SF30">
    <property type="entry name" value="METACASPASE-1"/>
    <property type="match status" value="1"/>
</dbReference>
<evidence type="ECO:0000256" key="3">
    <source>
        <dbReference type="ARBA" id="ARBA00022807"/>
    </source>
</evidence>
<dbReference type="Proteomes" id="UP000803844">
    <property type="component" value="Unassembled WGS sequence"/>
</dbReference>
<dbReference type="Pfam" id="PF00656">
    <property type="entry name" value="Peptidase_C14"/>
    <property type="match status" value="1"/>
</dbReference>
<accession>A0A9P5CME7</accession>
<dbReference type="GO" id="GO:0005737">
    <property type="term" value="C:cytoplasm"/>
    <property type="evidence" value="ECO:0007669"/>
    <property type="project" value="TreeGrafter"/>
</dbReference>
<evidence type="ECO:0000256" key="1">
    <source>
        <dbReference type="ARBA" id="ARBA00009005"/>
    </source>
</evidence>
<keyword evidence="3" id="KW-0378">Hydrolase</keyword>
<dbReference type="GO" id="GO:0004197">
    <property type="term" value="F:cysteine-type endopeptidase activity"/>
    <property type="evidence" value="ECO:0007669"/>
    <property type="project" value="InterPro"/>
</dbReference>
<evidence type="ECO:0000313" key="6">
    <source>
        <dbReference type="EMBL" id="KAF3764028.1"/>
    </source>
</evidence>
<dbReference type="InterPro" id="IPR011600">
    <property type="entry name" value="Pept_C14_caspase"/>
</dbReference>
<organism evidence="6 7">
    <name type="scientific">Cryphonectria parasitica (strain ATCC 38755 / EP155)</name>
    <dbReference type="NCBI Taxonomy" id="660469"/>
    <lineage>
        <taxon>Eukaryota</taxon>
        <taxon>Fungi</taxon>
        <taxon>Dikarya</taxon>
        <taxon>Ascomycota</taxon>
        <taxon>Pezizomycotina</taxon>
        <taxon>Sordariomycetes</taxon>
        <taxon>Sordariomycetidae</taxon>
        <taxon>Diaporthales</taxon>
        <taxon>Cryphonectriaceae</taxon>
        <taxon>Cryphonectria-Endothia species complex</taxon>
        <taxon>Cryphonectria</taxon>
    </lineage>
</organism>
<comment type="similarity">
    <text evidence="1">Belongs to the peptidase C14B family.</text>
</comment>
<feature type="domain" description="Peptidase C14 caspase" evidence="5">
    <location>
        <begin position="7"/>
        <end position="261"/>
    </location>
</feature>
<dbReference type="OrthoDB" id="3223806at2759"/>
<reference evidence="6" key="1">
    <citation type="journal article" date="2020" name="Phytopathology">
        <title>Genome sequence of the chestnut blight fungus Cryphonectria parasitica EP155: A fundamental resource for an archetypical invasive plant pathogen.</title>
        <authorList>
            <person name="Crouch J.A."/>
            <person name="Dawe A."/>
            <person name="Aerts A."/>
            <person name="Barry K."/>
            <person name="Churchill A.C.L."/>
            <person name="Grimwood J."/>
            <person name="Hillman B."/>
            <person name="Milgroom M.G."/>
            <person name="Pangilinan J."/>
            <person name="Smith M."/>
            <person name="Salamov A."/>
            <person name="Schmutz J."/>
            <person name="Yadav J."/>
            <person name="Grigoriev I.V."/>
            <person name="Nuss D."/>
        </authorList>
    </citation>
    <scope>NUCLEOTIDE SEQUENCE</scope>
    <source>
        <strain evidence="6">EP155</strain>
    </source>
</reference>
<comment type="caution">
    <text evidence="6">The sequence shown here is derived from an EMBL/GenBank/DDBJ whole genome shotgun (WGS) entry which is preliminary data.</text>
</comment>
<proteinExistence type="inferred from homology"/>
<dbReference type="AlphaFoldDB" id="A0A9P5CME7"/>
<dbReference type="GO" id="GO:0006915">
    <property type="term" value="P:apoptotic process"/>
    <property type="evidence" value="ECO:0007669"/>
    <property type="project" value="UniProtKB-KW"/>
</dbReference>
<evidence type="ECO:0000256" key="2">
    <source>
        <dbReference type="ARBA" id="ARBA00022703"/>
    </source>
</evidence>
<dbReference type="InterPro" id="IPR029030">
    <property type="entry name" value="Caspase-like_dom_sf"/>
</dbReference>
<dbReference type="PANTHER" id="PTHR48104">
    <property type="entry name" value="METACASPASE-4"/>
    <property type="match status" value="1"/>
</dbReference>
<dbReference type="InterPro" id="IPR050452">
    <property type="entry name" value="Metacaspase"/>
</dbReference>
<name>A0A9P5CME7_CRYP1</name>
<sequence length="650" mass="72301">MPIKRGLVICSPYGRLKGPPNDIEKMGKLLDGLDFEVTRCEKEDATRKGILRALQVLIDSASSEDTIVIYYSGHGGMVESVKDKHGKSIAEVAVSRPWRYQFIVPMDFDEAPGGEFGGILGLELSLLLWRLTEKTHNVTIILDCCYAGRMARDPALGDTAVSRAIPLYRFDDILKHEQLRQRQDLQQDTHTDDNPFLVRIAAAAPNETAWEYQNSHGDWCGAMTEALERVLSESNGIMTTWGAIMLRVAEAVNIQFPRQHPRVEGPGDRLHFSLQTRPYGDGEFRLQKDTKTGEVAIQAGYVSRVYEHDIYTIVHLEDSGRHKTPVAEASVTQVSAFQAIVELLPLEGCEVYEFPDDGALAVLSQSGLPRWPVRIPPDLAWLDSALKKSRFVRPAEIGYQGPVLAEFGWDSQVLALYAKGGVKLVSILPHSNQSTSERDSRCLEAVGHLARAQHLLSLQDPVAHETLEHSIEIEFGTVNERGEPERIIGDDGDGYVTEGDRVYISLANTGVECLYVWVFDVNVAGRIGILSGSSPDGLELPPGRFECIGTNREGRVRGKKVWWPKDLPRTQAVQENLLFILTSSPVDLSHLRSPKPAKEVKRGRSSSLETLIYQIWSGGSRIATASDDDAIRYAMFPLQFLLRPTHQDET</sequence>
<dbReference type="EMBL" id="MU032349">
    <property type="protein sequence ID" value="KAF3764028.1"/>
    <property type="molecule type" value="Genomic_DNA"/>
</dbReference>
<dbReference type="RefSeq" id="XP_040774989.1">
    <property type="nucleotide sequence ID" value="XM_040917554.1"/>
</dbReference>
<evidence type="ECO:0000259" key="5">
    <source>
        <dbReference type="Pfam" id="PF00656"/>
    </source>
</evidence>
<dbReference type="GO" id="GO:0006508">
    <property type="term" value="P:proteolysis"/>
    <property type="evidence" value="ECO:0007669"/>
    <property type="project" value="InterPro"/>
</dbReference>